<keyword evidence="3 4" id="KW-0732">Signal</keyword>
<dbReference type="RefSeq" id="WP_157109979.1">
    <property type="nucleotide sequence ID" value="NZ_LT838272.1"/>
</dbReference>
<gene>
    <name evidence="5" type="ORF">SAMN00808754_2893</name>
</gene>
<keyword evidence="2" id="KW-0813">Transport</keyword>
<evidence type="ECO:0000313" key="5">
    <source>
        <dbReference type="EMBL" id="SMB99418.1"/>
    </source>
</evidence>
<feature type="signal peptide" evidence="4">
    <location>
        <begin position="1"/>
        <end position="18"/>
    </location>
</feature>
<dbReference type="GO" id="GO:1901982">
    <property type="term" value="F:maltose binding"/>
    <property type="evidence" value="ECO:0007669"/>
    <property type="project" value="TreeGrafter"/>
</dbReference>
<organism evidence="5 6">
    <name type="scientific">Thermanaeromonas toyohensis ToBE</name>
    <dbReference type="NCBI Taxonomy" id="698762"/>
    <lineage>
        <taxon>Bacteria</taxon>
        <taxon>Bacillati</taxon>
        <taxon>Bacillota</taxon>
        <taxon>Clostridia</taxon>
        <taxon>Neomoorellales</taxon>
        <taxon>Neomoorellaceae</taxon>
        <taxon>Thermanaeromonas</taxon>
    </lineage>
</organism>
<dbReference type="Gene3D" id="3.40.190.10">
    <property type="entry name" value="Periplasmic binding protein-like II"/>
    <property type="match status" value="2"/>
</dbReference>
<dbReference type="PANTHER" id="PTHR30061:SF50">
    <property type="entry name" value="MALTOSE_MALTODEXTRIN-BINDING PERIPLASMIC PROTEIN"/>
    <property type="match status" value="1"/>
</dbReference>
<dbReference type="Pfam" id="PF01547">
    <property type="entry name" value="SBP_bac_1"/>
    <property type="match status" value="1"/>
</dbReference>
<dbReference type="SUPFAM" id="SSF53850">
    <property type="entry name" value="Periplasmic binding protein-like II"/>
    <property type="match status" value="1"/>
</dbReference>
<dbReference type="AlphaFoldDB" id="A0A1W1W1D8"/>
<feature type="chain" id="PRO_5039589057" evidence="4">
    <location>
        <begin position="19"/>
        <end position="427"/>
    </location>
</feature>
<dbReference type="CDD" id="cd14750">
    <property type="entry name" value="PBP2_TMBP"/>
    <property type="match status" value="1"/>
</dbReference>
<dbReference type="GO" id="GO:0055052">
    <property type="term" value="C:ATP-binding cassette (ABC) transporter complex, substrate-binding subunit-containing"/>
    <property type="evidence" value="ECO:0007669"/>
    <property type="project" value="TreeGrafter"/>
</dbReference>
<accession>A0A1W1W1D8</accession>
<dbReference type="EMBL" id="LT838272">
    <property type="protein sequence ID" value="SMB99418.1"/>
    <property type="molecule type" value="Genomic_DNA"/>
</dbReference>
<evidence type="ECO:0000256" key="2">
    <source>
        <dbReference type="ARBA" id="ARBA00022448"/>
    </source>
</evidence>
<dbReference type="OrthoDB" id="9808332at2"/>
<comment type="similarity">
    <text evidence="1">Belongs to the bacterial solute-binding protein 1 family.</text>
</comment>
<evidence type="ECO:0000256" key="1">
    <source>
        <dbReference type="ARBA" id="ARBA00008520"/>
    </source>
</evidence>
<dbReference type="GO" id="GO:0042956">
    <property type="term" value="P:maltodextrin transmembrane transport"/>
    <property type="evidence" value="ECO:0007669"/>
    <property type="project" value="TreeGrafter"/>
</dbReference>
<name>A0A1W1W1D8_9FIRM</name>
<proteinExistence type="inferred from homology"/>
<reference evidence="5 6" key="1">
    <citation type="submission" date="2017-04" db="EMBL/GenBank/DDBJ databases">
        <authorList>
            <person name="Afonso C.L."/>
            <person name="Miller P.J."/>
            <person name="Scott M.A."/>
            <person name="Spackman E."/>
            <person name="Goraichik I."/>
            <person name="Dimitrov K.M."/>
            <person name="Suarez D.L."/>
            <person name="Swayne D.E."/>
        </authorList>
    </citation>
    <scope>NUCLEOTIDE SEQUENCE [LARGE SCALE GENOMIC DNA]</scope>
    <source>
        <strain evidence="5 6">ToBE</strain>
    </source>
</reference>
<dbReference type="PANTHER" id="PTHR30061">
    <property type="entry name" value="MALTOSE-BINDING PERIPLASMIC PROTEIN"/>
    <property type="match status" value="1"/>
</dbReference>
<dbReference type="InterPro" id="IPR006059">
    <property type="entry name" value="SBP"/>
</dbReference>
<evidence type="ECO:0000256" key="3">
    <source>
        <dbReference type="ARBA" id="ARBA00022729"/>
    </source>
</evidence>
<evidence type="ECO:0000256" key="4">
    <source>
        <dbReference type="SAM" id="SignalP"/>
    </source>
</evidence>
<dbReference type="STRING" id="698762.SAMN00808754_2893"/>
<keyword evidence="6" id="KW-1185">Reference proteome</keyword>
<dbReference type="Proteomes" id="UP000192569">
    <property type="component" value="Chromosome I"/>
</dbReference>
<sequence length="427" mass="47302">MKGFKALAVLAAVILALAFLGGCGGKGKTQESAKESSENKVVTLNFRTGKDTSGQIKALIKKFEEKYPNIKVNFQEMPWSTDDQHNAYVTALSAQDSSIDVLSLDVIWPAEFASAGWVLPLSKYLPESERAKFLEGPMQAVTYKGEIYAVPWYTDAGLLYYRKDLVKEPPKTWEELKKIAKEQMGKNGIKYGFVFRGNQYEGLVCDALEFIHGNGGEVLEGDKVVINSPQAIEGLKEMVSMVKEKIAPEGVTTYMEEDARNVFQQGEALFMRNWPYAWGKVNEDGSPVKGKVGIAPLPHGPQGKAGAPTLGGWNLAISKFSQHPDEAWKFIEFMTSDEAQKTSALMAGWLPTRKAVYSDTEVLSKNPHFKTLLEAFLTAKPRPVSPYYPQISDAMQINFHKALTGQISAEEAVKNVEKAITEIMKKK</sequence>
<dbReference type="GO" id="GO:0015768">
    <property type="term" value="P:maltose transport"/>
    <property type="evidence" value="ECO:0007669"/>
    <property type="project" value="TreeGrafter"/>
</dbReference>
<evidence type="ECO:0000313" key="6">
    <source>
        <dbReference type="Proteomes" id="UP000192569"/>
    </source>
</evidence>
<dbReference type="PROSITE" id="PS51257">
    <property type="entry name" value="PROKAR_LIPOPROTEIN"/>
    <property type="match status" value="1"/>
</dbReference>
<protein>
    <submittedName>
        <fullName evidence="5">Carbohydrate ABC transporter substrate-binding protein, CUT1 family</fullName>
    </submittedName>
</protein>